<keyword evidence="1" id="KW-0479">Metal-binding</keyword>
<dbReference type="VEuPathDB" id="MicrosporidiaDB:A0H76_2385"/>
<feature type="domain" description="C2H2-type" evidence="6">
    <location>
        <begin position="129"/>
        <end position="154"/>
    </location>
</feature>
<evidence type="ECO:0000313" key="8">
    <source>
        <dbReference type="Proteomes" id="UP000192501"/>
    </source>
</evidence>
<keyword evidence="4" id="KW-0862">Zinc</keyword>
<name>A0A1X0QLD3_9MICR</name>
<keyword evidence="2" id="KW-0677">Repeat</keyword>
<evidence type="ECO:0000256" key="1">
    <source>
        <dbReference type="ARBA" id="ARBA00022723"/>
    </source>
</evidence>
<dbReference type="PROSITE" id="PS00028">
    <property type="entry name" value="ZINC_FINGER_C2H2_1"/>
    <property type="match status" value="2"/>
</dbReference>
<dbReference type="Gene3D" id="3.30.160.60">
    <property type="entry name" value="Classic Zinc Finger"/>
    <property type="match status" value="1"/>
</dbReference>
<dbReference type="PROSITE" id="PS50157">
    <property type="entry name" value="ZINC_FINGER_C2H2_2"/>
    <property type="match status" value="1"/>
</dbReference>
<dbReference type="GO" id="GO:0008270">
    <property type="term" value="F:zinc ion binding"/>
    <property type="evidence" value="ECO:0007669"/>
    <property type="project" value="UniProtKB-KW"/>
</dbReference>
<dbReference type="InterPro" id="IPR036236">
    <property type="entry name" value="Znf_C2H2_sf"/>
</dbReference>
<evidence type="ECO:0000256" key="5">
    <source>
        <dbReference type="PROSITE-ProRule" id="PRU00042"/>
    </source>
</evidence>
<dbReference type="SUPFAM" id="SSF57667">
    <property type="entry name" value="beta-beta-alpha zinc fingers"/>
    <property type="match status" value="1"/>
</dbReference>
<dbReference type="AlphaFoldDB" id="A0A1X0QLD3"/>
<dbReference type="InterPro" id="IPR051580">
    <property type="entry name" value="ZnF-Chromatin_assoc"/>
</dbReference>
<evidence type="ECO:0000256" key="3">
    <source>
        <dbReference type="ARBA" id="ARBA00022771"/>
    </source>
</evidence>
<dbReference type="VEuPathDB" id="MicrosporidiaDB:HERIO_2297"/>
<protein>
    <submittedName>
        <fullName evidence="7">Z394</fullName>
    </submittedName>
</protein>
<sequence>MTRSIENLVAYTQVLHELKMNLESTKRDYNERRTDLSFIDKTIYENLFTLAEETIDKYSKKNSLFGNSINESTTQMNNDGYDYNQDNSNVKRHYCTKPGCTKSYTSNHGLKYHIVHGHRKENEKVAKPFACPIDNCEKTYRNSNGLKYHLTKVHPDYYKN</sequence>
<dbReference type="Proteomes" id="UP000192501">
    <property type="component" value="Unassembled WGS sequence"/>
</dbReference>
<evidence type="ECO:0000259" key="6">
    <source>
        <dbReference type="PROSITE" id="PS50157"/>
    </source>
</evidence>
<evidence type="ECO:0000313" key="7">
    <source>
        <dbReference type="EMBL" id="ORE00570.1"/>
    </source>
</evidence>
<proteinExistence type="predicted"/>
<dbReference type="SMART" id="SM00355">
    <property type="entry name" value="ZnF_C2H2"/>
    <property type="match status" value="2"/>
</dbReference>
<comment type="caution">
    <text evidence="7">The sequence shown here is derived from an EMBL/GenBank/DDBJ whole genome shotgun (WGS) entry which is preliminary data.</text>
</comment>
<dbReference type="PANTHER" id="PTHR23057:SF0">
    <property type="entry name" value="JUXTAPOSED WITH ANOTHER ZINC FINGER PROTEIN 1"/>
    <property type="match status" value="1"/>
</dbReference>
<dbReference type="InterPro" id="IPR013087">
    <property type="entry name" value="Znf_C2H2_type"/>
</dbReference>
<dbReference type="EMBL" id="LTAI01000007">
    <property type="protein sequence ID" value="ORE00570.1"/>
    <property type="molecule type" value="Genomic_DNA"/>
</dbReference>
<gene>
    <name evidence="7" type="primary">Z394</name>
    <name evidence="7" type="ORF">A0H76_2385</name>
</gene>
<reference evidence="7 8" key="1">
    <citation type="journal article" date="2017" name="Environ. Microbiol.">
        <title>Decay of the glycolytic pathway and adaptation to intranuclear parasitism within Enterocytozoonidae microsporidia.</title>
        <authorList>
            <person name="Wiredu Boakye D."/>
            <person name="Jaroenlak P."/>
            <person name="Prachumwat A."/>
            <person name="Williams T.A."/>
            <person name="Bateman K.S."/>
            <person name="Itsathitphaisarn O."/>
            <person name="Sritunyalucksana K."/>
            <person name="Paszkiewicz K.H."/>
            <person name="Moore K.A."/>
            <person name="Stentiford G.D."/>
            <person name="Williams B.A."/>
        </authorList>
    </citation>
    <scope>NUCLEOTIDE SEQUENCE [LARGE SCALE GENOMIC DNA]</scope>
    <source>
        <strain evidence="8">canceri</strain>
    </source>
</reference>
<evidence type="ECO:0000256" key="2">
    <source>
        <dbReference type="ARBA" id="ARBA00022737"/>
    </source>
</evidence>
<dbReference type="PANTHER" id="PTHR23057">
    <property type="entry name" value="JUXTAPOSED WITH ANOTHER ZINC FINGER PROTEIN 1"/>
    <property type="match status" value="1"/>
</dbReference>
<evidence type="ECO:0000256" key="4">
    <source>
        <dbReference type="ARBA" id="ARBA00022833"/>
    </source>
</evidence>
<organism evidence="7 8">
    <name type="scientific">Hepatospora eriocheir</name>
    <dbReference type="NCBI Taxonomy" id="1081669"/>
    <lineage>
        <taxon>Eukaryota</taxon>
        <taxon>Fungi</taxon>
        <taxon>Fungi incertae sedis</taxon>
        <taxon>Microsporidia</taxon>
        <taxon>Hepatosporidae</taxon>
        <taxon>Hepatospora</taxon>
    </lineage>
</organism>
<keyword evidence="3 5" id="KW-0863">Zinc-finger</keyword>
<dbReference type="GO" id="GO:0005634">
    <property type="term" value="C:nucleus"/>
    <property type="evidence" value="ECO:0007669"/>
    <property type="project" value="TreeGrafter"/>
</dbReference>
<accession>A0A1X0QLD3</accession>